<feature type="compositionally biased region" description="Polar residues" evidence="1">
    <location>
        <begin position="347"/>
        <end position="359"/>
    </location>
</feature>
<dbReference type="Proteomes" id="UP000016923">
    <property type="component" value="Unassembled WGS sequence"/>
</dbReference>
<evidence type="ECO:0000313" key="3">
    <source>
        <dbReference type="EMBL" id="EPE07303.1"/>
    </source>
</evidence>
<dbReference type="EMBL" id="KE148151">
    <property type="protein sequence ID" value="EPE07303.1"/>
    <property type="molecule type" value="Genomic_DNA"/>
</dbReference>
<reference evidence="3 4" key="1">
    <citation type="journal article" date="2013" name="BMC Genomics">
        <title>The genome and transcriptome of the pine saprophyte Ophiostoma piceae, and a comparison with the bark beetle-associated pine pathogen Grosmannia clavigera.</title>
        <authorList>
            <person name="Haridas S."/>
            <person name="Wang Y."/>
            <person name="Lim L."/>
            <person name="Massoumi Alamouti S."/>
            <person name="Jackman S."/>
            <person name="Docking R."/>
            <person name="Robertson G."/>
            <person name="Birol I."/>
            <person name="Bohlmann J."/>
            <person name="Breuil C."/>
        </authorList>
    </citation>
    <scope>NUCLEOTIDE SEQUENCE [LARGE SCALE GENOMIC DNA]</scope>
    <source>
        <strain evidence="3 4">UAMH 11346</strain>
    </source>
</reference>
<feature type="compositionally biased region" description="Polar residues" evidence="1">
    <location>
        <begin position="580"/>
        <end position="589"/>
    </location>
</feature>
<dbReference type="OMA" id="HHARARC"/>
<feature type="compositionally biased region" description="Basic and acidic residues" evidence="1">
    <location>
        <begin position="498"/>
        <end position="515"/>
    </location>
</feature>
<feature type="compositionally biased region" description="Pro residues" evidence="1">
    <location>
        <begin position="88"/>
        <end position="102"/>
    </location>
</feature>
<feature type="compositionally biased region" description="Basic and acidic residues" evidence="1">
    <location>
        <begin position="531"/>
        <end position="554"/>
    </location>
</feature>
<feature type="region of interest" description="Disordered" evidence="1">
    <location>
        <begin position="85"/>
        <end position="199"/>
    </location>
</feature>
<dbReference type="VEuPathDB" id="FungiDB:F503_07954"/>
<keyword evidence="2" id="KW-1133">Transmembrane helix</keyword>
<evidence type="ECO:0000256" key="1">
    <source>
        <dbReference type="SAM" id="MobiDB-lite"/>
    </source>
</evidence>
<dbReference type="HOGENOM" id="CLU_463146_0_0_1"/>
<evidence type="ECO:0000313" key="4">
    <source>
        <dbReference type="Proteomes" id="UP000016923"/>
    </source>
</evidence>
<name>S3CLC4_OPHP1</name>
<feature type="region of interest" description="Disordered" evidence="1">
    <location>
        <begin position="340"/>
        <end position="359"/>
    </location>
</feature>
<feature type="compositionally biased region" description="Basic and acidic residues" evidence="1">
    <location>
        <begin position="103"/>
        <end position="114"/>
    </location>
</feature>
<protein>
    <submittedName>
        <fullName evidence="3">Uncharacterized protein</fullName>
    </submittedName>
</protein>
<gene>
    <name evidence="3" type="ORF">F503_07954</name>
</gene>
<feature type="region of interest" description="Disordered" evidence="1">
    <location>
        <begin position="259"/>
        <end position="326"/>
    </location>
</feature>
<sequence>MAPICNTHRALLGRDADSGCEGWSCYNGSQQIGIVFMAVVVPVVVGLVFWFGLIKPNLSYWKRVSSEAKQRQEMEQQVREDALRQLPLSPPPDGPPPGPPQEQKPREQPQKTQDDPSPTDAPPREPSPPVKSQQAPMGSPLKLPPAFETPRGYSPVAEDDVPFIISPKSIQPQSPRIGSVEEAQSPVAEVQPSDQKTQAETRFQWEEHIPEMQRPHLSAKIPMMPFPPFQQQQKQQYWQQHQYLPGSTLKRPFPRPSFHPFISVLPPPPPPPIFEPASQQVPGSYPAQQDQPVYHPPPQPTYAPYSSVAMDKEQQSETPSSLTTKSTSFPKFLFSRSRETALPPRSFTESDLGSEQTDTPVATLVAGADIARGGTRHIQHANMNADEPGESLAAVAVQTITERPKSTKRSRLAFLAPLIPIALGALGIATEARAQEQRKRLREAEEFSVRHRSLERGPVGRRSDDRARNERRRSMSRGHLEKAIRVSDGHAADSALDISRDSTQHRQDSPSRIRYTDLQTLRGGSMSLNIHSEDGRSGDKGKREKTKTKEDDRSSNNSGSTMSSTYWRFRDSDSLRRNGGSDSSLGKQT</sequence>
<feature type="compositionally biased region" description="Basic and acidic residues" evidence="1">
    <location>
        <begin position="478"/>
        <end position="491"/>
    </location>
</feature>
<feature type="compositionally biased region" description="Polar residues" evidence="1">
    <location>
        <begin position="316"/>
        <end position="326"/>
    </location>
</feature>
<organism evidence="3 4">
    <name type="scientific">Ophiostoma piceae (strain UAMH 11346)</name>
    <name type="common">Sap stain fungus</name>
    <dbReference type="NCBI Taxonomy" id="1262450"/>
    <lineage>
        <taxon>Eukaryota</taxon>
        <taxon>Fungi</taxon>
        <taxon>Dikarya</taxon>
        <taxon>Ascomycota</taxon>
        <taxon>Pezizomycotina</taxon>
        <taxon>Sordariomycetes</taxon>
        <taxon>Sordariomycetidae</taxon>
        <taxon>Ophiostomatales</taxon>
        <taxon>Ophiostomataceae</taxon>
        <taxon>Ophiostoma</taxon>
    </lineage>
</organism>
<feature type="transmembrane region" description="Helical" evidence="2">
    <location>
        <begin position="32"/>
        <end position="53"/>
    </location>
</feature>
<evidence type="ECO:0000256" key="2">
    <source>
        <dbReference type="SAM" id="Phobius"/>
    </source>
</evidence>
<feature type="compositionally biased region" description="Pro residues" evidence="1">
    <location>
        <begin position="119"/>
        <end position="129"/>
    </location>
</feature>
<feature type="region of interest" description="Disordered" evidence="1">
    <location>
        <begin position="447"/>
        <end position="589"/>
    </location>
</feature>
<proteinExistence type="predicted"/>
<keyword evidence="2" id="KW-0472">Membrane</keyword>
<keyword evidence="4" id="KW-1185">Reference proteome</keyword>
<feature type="compositionally biased region" description="Low complexity" evidence="1">
    <location>
        <begin position="555"/>
        <end position="565"/>
    </location>
</feature>
<feature type="compositionally biased region" description="Polar residues" evidence="1">
    <location>
        <begin position="277"/>
        <end position="291"/>
    </location>
</feature>
<keyword evidence="2" id="KW-0812">Transmembrane</keyword>
<dbReference type="AlphaFoldDB" id="S3CLC4"/>
<feature type="compositionally biased region" description="Pro residues" evidence="1">
    <location>
        <begin position="265"/>
        <end position="274"/>
    </location>
</feature>
<accession>S3CLC4</accession>